<reference evidence="5" key="1">
    <citation type="submission" date="2019-10" db="EMBL/GenBank/DDBJ databases">
        <authorList>
            <person name="Zhang R."/>
            <person name="Pan Y."/>
            <person name="Wang J."/>
            <person name="Ma R."/>
            <person name="Yu S."/>
        </authorList>
    </citation>
    <scope>NUCLEOTIDE SEQUENCE</scope>
    <source>
        <strain evidence="5">LA-IB0</strain>
        <tissue evidence="5">Leaf</tissue>
    </source>
</reference>
<dbReference type="PANTHER" id="PTHR21495">
    <property type="entry name" value="NUCLEOPORIN-RELATED"/>
    <property type="match status" value="1"/>
</dbReference>
<evidence type="ECO:0000256" key="1">
    <source>
        <dbReference type="ARBA" id="ARBA00010746"/>
    </source>
</evidence>
<gene>
    <name evidence="5" type="ORF">BUALT_Bualt06G0076300</name>
</gene>
<keyword evidence="4" id="KW-0052">Apoplast</keyword>
<protein>
    <recommendedName>
        <fullName evidence="4">Dirigent protein</fullName>
    </recommendedName>
</protein>
<dbReference type="InterPro" id="IPR044859">
    <property type="entry name" value="Allene_oxi_cyc_Dirigent"/>
</dbReference>
<comment type="subcellular location">
    <subcellularLocation>
        <location evidence="4">Secreted</location>
        <location evidence="4">Extracellular space</location>
        <location evidence="4">Apoplast</location>
    </subcellularLocation>
</comment>
<comment type="caution">
    <text evidence="5">The sequence shown here is derived from an EMBL/GenBank/DDBJ whole genome shotgun (WGS) entry which is preliminary data.</text>
</comment>
<name>A0AAV6XPC3_9LAMI</name>
<comment type="similarity">
    <text evidence="1 4">Belongs to the plant dirigent protein family.</text>
</comment>
<dbReference type="GO" id="GO:0048046">
    <property type="term" value="C:apoplast"/>
    <property type="evidence" value="ECO:0007669"/>
    <property type="project" value="UniProtKB-SubCell"/>
</dbReference>
<evidence type="ECO:0000313" key="6">
    <source>
        <dbReference type="Proteomes" id="UP000826271"/>
    </source>
</evidence>
<dbReference type="Pfam" id="PF03018">
    <property type="entry name" value="Dirigent"/>
    <property type="match status" value="1"/>
</dbReference>
<evidence type="ECO:0000313" key="5">
    <source>
        <dbReference type="EMBL" id="KAG8381010.1"/>
    </source>
</evidence>
<dbReference type="InterPro" id="IPR004265">
    <property type="entry name" value="Dirigent"/>
</dbReference>
<comment type="subunit">
    <text evidence="2 4">Homodimer.</text>
</comment>
<accession>A0AAV6XPC3</accession>
<evidence type="ECO:0000256" key="3">
    <source>
        <dbReference type="ARBA" id="ARBA00022525"/>
    </source>
</evidence>
<evidence type="ECO:0000256" key="4">
    <source>
        <dbReference type="RuleBase" id="RU363099"/>
    </source>
</evidence>
<dbReference type="EMBL" id="WHWC01000006">
    <property type="protein sequence ID" value="KAG8381010.1"/>
    <property type="molecule type" value="Genomic_DNA"/>
</dbReference>
<evidence type="ECO:0000256" key="2">
    <source>
        <dbReference type="ARBA" id="ARBA00011738"/>
    </source>
</evidence>
<sequence>MLYSMVIVFAGAYANDNVIVTPELTVEEWFQKLDHAKEIKTKLHFYLHDAIRGNNPTVWKVAGSKNSSTSPTYFGDVLMIDDLLTSGPEANSEIVGRAQGIIGLADLQDVALHESVNIVFTEGKYKGSTITTLGRNPVFNQVRELPIVGGTGVFRMARGIIVTTTHTSDPAVSVFKYTLYVYHYSL</sequence>
<dbReference type="AlphaFoldDB" id="A0AAV6XPC3"/>
<keyword evidence="6" id="KW-1185">Reference proteome</keyword>
<dbReference type="Proteomes" id="UP000826271">
    <property type="component" value="Unassembled WGS sequence"/>
</dbReference>
<comment type="function">
    <text evidence="4">Dirigent proteins impart stereoselectivity on the phenoxy radical-coupling reaction, yielding optically active lignans from two molecules of coniferyl alcohol in the biosynthesis of lignans, flavonolignans, and alkaloids and thus plays a central role in plant secondary metabolism.</text>
</comment>
<dbReference type="GO" id="GO:0009699">
    <property type="term" value="P:phenylpropanoid biosynthetic process"/>
    <property type="evidence" value="ECO:0007669"/>
    <property type="project" value="UniProtKB-ARBA"/>
</dbReference>
<organism evidence="5 6">
    <name type="scientific">Buddleja alternifolia</name>
    <dbReference type="NCBI Taxonomy" id="168488"/>
    <lineage>
        <taxon>Eukaryota</taxon>
        <taxon>Viridiplantae</taxon>
        <taxon>Streptophyta</taxon>
        <taxon>Embryophyta</taxon>
        <taxon>Tracheophyta</taxon>
        <taxon>Spermatophyta</taxon>
        <taxon>Magnoliopsida</taxon>
        <taxon>eudicotyledons</taxon>
        <taxon>Gunneridae</taxon>
        <taxon>Pentapetalae</taxon>
        <taxon>asterids</taxon>
        <taxon>lamiids</taxon>
        <taxon>Lamiales</taxon>
        <taxon>Scrophulariaceae</taxon>
        <taxon>Buddlejeae</taxon>
        <taxon>Buddleja</taxon>
    </lineage>
</organism>
<keyword evidence="3 4" id="KW-0964">Secreted</keyword>
<dbReference type="Gene3D" id="2.40.480.10">
    <property type="entry name" value="Allene oxide cyclase-like"/>
    <property type="match status" value="1"/>
</dbReference>
<proteinExistence type="inferred from homology"/>